<dbReference type="OrthoDB" id="200313at2"/>
<feature type="region of interest" description="Disordered" evidence="1">
    <location>
        <begin position="1"/>
        <end position="62"/>
    </location>
</feature>
<accession>A0A1W1VT62</accession>
<protein>
    <submittedName>
        <fullName evidence="2">Transcriptional regulator</fullName>
    </submittedName>
</protein>
<evidence type="ECO:0000313" key="2">
    <source>
        <dbReference type="EMBL" id="SMB96557.1"/>
    </source>
</evidence>
<dbReference type="Proteomes" id="UP000192266">
    <property type="component" value="Unassembled WGS sequence"/>
</dbReference>
<organism evidence="2 3">
    <name type="scientific">Hymenobacter roseosalivarius DSM 11622</name>
    <dbReference type="NCBI Taxonomy" id="645990"/>
    <lineage>
        <taxon>Bacteria</taxon>
        <taxon>Pseudomonadati</taxon>
        <taxon>Bacteroidota</taxon>
        <taxon>Cytophagia</taxon>
        <taxon>Cytophagales</taxon>
        <taxon>Hymenobacteraceae</taxon>
        <taxon>Hymenobacter</taxon>
    </lineage>
</organism>
<dbReference type="RefSeq" id="WP_084446154.1">
    <property type="nucleotide sequence ID" value="NZ_FWWW01000072.1"/>
</dbReference>
<dbReference type="STRING" id="645990.SAMN00120144_2589"/>
<feature type="compositionally biased region" description="Basic residues" evidence="1">
    <location>
        <begin position="53"/>
        <end position="62"/>
    </location>
</feature>
<dbReference type="AlphaFoldDB" id="A0A1W1VT62"/>
<keyword evidence="3" id="KW-1185">Reference proteome</keyword>
<gene>
    <name evidence="2" type="ORF">SAMN00120144_2589</name>
</gene>
<evidence type="ECO:0000313" key="3">
    <source>
        <dbReference type="Proteomes" id="UP000192266"/>
    </source>
</evidence>
<sequence length="62" mass="6985">MPQGDKSAYTDKQKRQAEHIEESYEKQGLSEDEAERRAWSTVNKQDGGGKKSGSGRKKLTKD</sequence>
<evidence type="ECO:0000256" key="1">
    <source>
        <dbReference type="SAM" id="MobiDB-lite"/>
    </source>
</evidence>
<reference evidence="2 3" key="1">
    <citation type="submission" date="2017-04" db="EMBL/GenBank/DDBJ databases">
        <authorList>
            <person name="Afonso C.L."/>
            <person name="Miller P.J."/>
            <person name="Scott M.A."/>
            <person name="Spackman E."/>
            <person name="Goraichik I."/>
            <person name="Dimitrov K.M."/>
            <person name="Suarez D.L."/>
            <person name="Swayne D.E."/>
        </authorList>
    </citation>
    <scope>NUCLEOTIDE SEQUENCE [LARGE SCALE GENOMIC DNA]</scope>
    <source>
        <strain evidence="2 3">DSM 11622</strain>
    </source>
</reference>
<name>A0A1W1VT62_9BACT</name>
<dbReference type="EMBL" id="FWWW01000072">
    <property type="protein sequence ID" value="SMB96557.1"/>
    <property type="molecule type" value="Genomic_DNA"/>
</dbReference>
<proteinExistence type="predicted"/>
<feature type="compositionally biased region" description="Basic and acidic residues" evidence="1">
    <location>
        <begin position="8"/>
        <end position="38"/>
    </location>
</feature>